<evidence type="ECO:0000259" key="2">
    <source>
        <dbReference type="PROSITE" id="PS50800"/>
    </source>
</evidence>
<dbReference type="PROSITE" id="PS50800">
    <property type="entry name" value="SAP"/>
    <property type="match status" value="1"/>
</dbReference>
<reference evidence="3" key="1">
    <citation type="submission" date="2021-01" db="EMBL/GenBank/DDBJ databases">
        <authorList>
            <person name="Corre E."/>
            <person name="Pelletier E."/>
            <person name="Niang G."/>
            <person name="Scheremetjew M."/>
            <person name="Finn R."/>
            <person name="Kale V."/>
            <person name="Holt S."/>
            <person name="Cochrane G."/>
            <person name="Meng A."/>
            <person name="Brown T."/>
            <person name="Cohen L."/>
        </authorList>
    </citation>
    <scope>NUCLEOTIDE SEQUENCE</scope>
    <source>
        <strain evidence="3">CCMP622</strain>
    </source>
</reference>
<feature type="compositionally biased region" description="Basic and acidic residues" evidence="1">
    <location>
        <begin position="1"/>
        <end position="42"/>
    </location>
</feature>
<evidence type="ECO:0000256" key="1">
    <source>
        <dbReference type="SAM" id="MobiDB-lite"/>
    </source>
</evidence>
<gene>
    <name evidence="3" type="ORF">LSP00402_LOCUS14592</name>
</gene>
<dbReference type="InterPro" id="IPR003034">
    <property type="entry name" value="SAP_dom"/>
</dbReference>
<accession>A0A7S2TX72</accession>
<dbReference type="EMBL" id="HBHP01023482">
    <property type="protein sequence ID" value="CAD9770604.1"/>
    <property type="molecule type" value="Transcribed_RNA"/>
</dbReference>
<feature type="region of interest" description="Disordered" evidence="1">
    <location>
        <begin position="1"/>
        <end position="57"/>
    </location>
</feature>
<dbReference type="AlphaFoldDB" id="A0A7S2TX72"/>
<dbReference type="SMART" id="SM00513">
    <property type="entry name" value="SAP"/>
    <property type="match status" value="1"/>
</dbReference>
<dbReference type="Gene3D" id="1.10.720.30">
    <property type="entry name" value="SAP domain"/>
    <property type="match status" value="1"/>
</dbReference>
<dbReference type="InterPro" id="IPR036361">
    <property type="entry name" value="SAP_dom_sf"/>
</dbReference>
<evidence type="ECO:0000313" key="3">
    <source>
        <dbReference type="EMBL" id="CAD9770604.1"/>
    </source>
</evidence>
<protein>
    <recommendedName>
        <fullName evidence="2">SAP domain-containing protein</fullName>
    </recommendedName>
</protein>
<dbReference type="SUPFAM" id="SSF68906">
    <property type="entry name" value="SAP domain"/>
    <property type="match status" value="1"/>
</dbReference>
<organism evidence="3">
    <name type="scientific">Lotharella oceanica</name>
    <dbReference type="NCBI Taxonomy" id="641309"/>
    <lineage>
        <taxon>Eukaryota</taxon>
        <taxon>Sar</taxon>
        <taxon>Rhizaria</taxon>
        <taxon>Cercozoa</taxon>
        <taxon>Chlorarachniophyceae</taxon>
        <taxon>Lotharella</taxon>
    </lineage>
</organism>
<dbReference type="Pfam" id="PF02037">
    <property type="entry name" value="SAP"/>
    <property type="match status" value="1"/>
</dbReference>
<name>A0A7S2TX72_9EUKA</name>
<feature type="compositionally biased region" description="Acidic residues" evidence="1">
    <location>
        <begin position="43"/>
        <end position="56"/>
    </location>
</feature>
<dbReference type="PANTHER" id="PTHR39666">
    <property type="entry name" value="RANBP2-TYPE DOMAIN-CONTAINING PROTEIN"/>
    <property type="match status" value="1"/>
</dbReference>
<sequence>MEKFEREDRERELTRQKEKQAEVEADRSEAVQEAKDMGPIKEFEEEEEEEEEDTEKVEEYRKKITALYKRFNPSKVGDVEGLMLKYKGKEDKLCAAIENKYLGQVREKIESIYQKHNPAKLNDVDRLLHKFKGKEVQLLEAIEKRYAKMAISEKKEEPEKKKKKTEKESEFEYIKPLLIKRMKPHVLKDALKDRGLSTQGTKKDLMDRLIAWQEENC</sequence>
<proteinExistence type="predicted"/>
<dbReference type="PANTHER" id="PTHR39666:SF5">
    <property type="entry name" value="C2 DOMAIN-CONTAINING PROTEIN"/>
    <property type="match status" value="1"/>
</dbReference>
<feature type="domain" description="SAP" evidence="2">
    <location>
        <begin position="179"/>
        <end position="213"/>
    </location>
</feature>